<feature type="domain" description="Peptidoglycan recognition protein family" evidence="3">
    <location>
        <begin position="1"/>
        <end position="120"/>
    </location>
</feature>
<evidence type="ECO:0000313" key="5">
    <source>
        <dbReference type="Proteomes" id="UP000824023"/>
    </source>
</evidence>
<comment type="similarity">
    <text evidence="1">Belongs to the N-acetylmuramoyl-L-alanine amidase 2 family.</text>
</comment>
<organism evidence="4 5">
    <name type="scientific">Candidatus Bacteroides merdipullorum</name>
    <dbReference type="NCBI Taxonomy" id="2838474"/>
    <lineage>
        <taxon>Bacteria</taxon>
        <taxon>Pseudomonadati</taxon>
        <taxon>Bacteroidota</taxon>
        <taxon>Bacteroidia</taxon>
        <taxon>Bacteroidales</taxon>
        <taxon>Bacteroidaceae</taxon>
        <taxon>Bacteroides</taxon>
    </lineage>
</organism>
<evidence type="ECO:0000256" key="1">
    <source>
        <dbReference type="ARBA" id="ARBA00007553"/>
    </source>
</evidence>
<dbReference type="EMBL" id="DXCK01000061">
    <property type="protein sequence ID" value="HIZ01450.1"/>
    <property type="molecule type" value="Genomic_DNA"/>
</dbReference>
<dbReference type="GO" id="GO:0008270">
    <property type="term" value="F:zinc ion binding"/>
    <property type="evidence" value="ECO:0007669"/>
    <property type="project" value="InterPro"/>
</dbReference>
<dbReference type="Pfam" id="PF01510">
    <property type="entry name" value="Amidase_2"/>
    <property type="match status" value="1"/>
</dbReference>
<accession>A0A9D2A4S1</accession>
<evidence type="ECO:0000313" key="4">
    <source>
        <dbReference type="EMBL" id="HIZ01450.1"/>
    </source>
</evidence>
<dbReference type="Gene3D" id="3.40.80.10">
    <property type="entry name" value="Peptidoglycan recognition protein-like"/>
    <property type="match status" value="1"/>
</dbReference>
<dbReference type="InterPro" id="IPR036505">
    <property type="entry name" value="Amidase/PGRP_sf"/>
</dbReference>
<dbReference type="GO" id="GO:0008745">
    <property type="term" value="F:N-acetylmuramoyl-L-alanine amidase activity"/>
    <property type="evidence" value="ECO:0007669"/>
    <property type="project" value="UniProtKB-EC"/>
</dbReference>
<proteinExistence type="inferred from homology"/>
<dbReference type="InterPro" id="IPR006619">
    <property type="entry name" value="PGRP_domain_met/bac"/>
</dbReference>
<dbReference type="PANTHER" id="PTHR11022:SF41">
    <property type="entry name" value="PEPTIDOGLYCAN-RECOGNITION PROTEIN LC-RELATED"/>
    <property type="match status" value="1"/>
</dbReference>
<evidence type="ECO:0000259" key="3">
    <source>
        <dbReference type="SMART" id="SM00701"/>
    </source>
</evidence>
<protein>
    <submittedName>
        <fullName evidence="4">N-acetylmuramoyl-L-alanine amidase</fullName>
        <ecNumber evidence="4">3.5.1.28</ecNumber>
    </submittedName>
</protein>
<dbReference type="InterPro" id="IPR002502">
    <property type="entry name" value="Amidase_domain"/>
</dbReference>
<gene>
    <name evidence="4" type="ORF">H9819_04245</name>
</gene>
<feature type="domain" description="N-acetylmuramoyl-L-alanine amidase" evidence="2">
    <location>
        <begin position="1"/>
        <end position="127"/>
    </location>
</feature>
<dbReference type="InterPro" id="IPR015510">
    <property type="entry name" value="PGRP"/>
</dbReference>
<reference evidence="4" key="2">
    <citation type="submission" date="2021-04" db="EMBL/GenBank/DDBJ databases">
        <authorList>
            <person name="Gilroy R."/>
        </authorList>
    </citation>
    <scope>NUCLEOTIDE SEQUENCE</scope>
    <source>
        <strain evidence="4">ChiHjej12B11-24981</strain>
    </source>
</reference>
<dbReference type="SMART" id="SM00701">
    <property type="entry name" value="PGRP"/>
    <property type="match status" value="1"/>
</dbReference>
<keyword evidence="4" id="KW-0378">Hydrolase</keyword>
<dbReference type="CDD" id="cd06583">
    <property type="entry name" value="PGRP"/>
    <property type="match status" value="1"/>
</dbReference>
<dbReference type="AlphaFoldDB" id="A0A9D2A4S1"/>
<dbReference type="GO" id="GO:0009253">
    <property type="term" value="P:peptidoglycan catabolic process"/>
    <property type="evidence" value="ECO:0007669"/>
    <property type="project" value="InterPro"/>
</dbReference>
<dbReference type="PANTHER" id="PTHR11022">
    <property type="entry name" value="PEPTIDOGLYCAN RECOGNITION PROTEIN"/>
    <property type="match status" value="1"/>
</dbReference>
<dbReference type="Proteomes" id="UP000824023">
    <property type="component" value="Unassembled WGS sequence"/>
</dbReference>
<comment type="caution">
    <text evidence="4">The sequence shown here is derived from an EMBL/GenBank/DDBJ whole genome shotgun (WGS) entry which is preliminary data.</text>
</comment>
<dbReference type="SMART" id="SM00644">
    <property type="entry name" value="Ami_2"/>
    <property type="match status" value="1"/>
</dbReference>
<dbReference type="EC" id="3.5.1.28" evidence="4"/>
<name>A0A9D2A4S1_9BACE</name>
<evidence type="ECO:0000259" key="2">
    <source>
        <dbReference type="SMART" id="SM00644"/>
    </source>
</evidence>
<reference evidence="4" key="1">
    <citation type="journal article" date="2021" name="PeerJ">
        <title>Extensive microbial diversity within the chicken gut microbiome revealed by metagenomics and culture.</title>
        <authorList>
            <person name="Gilroy R."/>
            <person name="Ravi A."/>
            <person name="Getino M."/>
            <person name="Pursley I."/>
            <person name="Horton D.L."/>
            <person name="Alikhan N.F."/>
            <person name="Baker D."/>
            <person name="Gharbi K."/>
            <person name="Hall N."/>
            <person name="Watson M."/>
            <person name="Adriaenssens E.M."/>
            <person name="Foster-Nyarko E."/>
            <person name="Jarju S."/>
            <person name="Secka A."/>
            <person name="Antonio M."/>
            <person name="Oren A."/>
            <person name="Chaudhuri R.R."/>
            <person name="La Ragione R."/>
            <person name="Hildebrand F."/>
            <person name="Pallen M.J."/>
        </authorList>
    </citation>
    <scope>NUCLEOTIDE SEQUENCE</scope>
    <source>
        <strain evidence="4">ChiHjej12B11-24981</strain>
    </source>
</reference>
<sequence length="142" mass="16137">MRTITLIVIHCSATPEGRSLDFEECRREHIVHRRFKDIGYHFYVTRDGLVHAGRPIGQPGAHCRNHNRHSIGICYEGGLDTQGNPKDTRTEPQKAALRKLLSQLKESFPQALVVGHRDLNPMKECPCFDAAREYSDELESSV</sequence>
<dbReference type="SUPFAM" id="SSF55846">
    <property type="entry name" value="N-acetylmuramoyl-L-alanine amidase-like"/>
    <property type="match status" value="1"/>
</dbReference>